<evidence type="ECO:0000313" key="3">
    <source>
        <dbReference type="Proteomes" id="UP001210720"/>
    </source>
</evidence>
<feature type="region of interest" description="Disordered" evidence="1">
    <location>
        <begin position="237"/>
        <end position="259"/>
    </location>
</feature>
<comment type="caution">
    <text evidence="2">The sequence shown here is derived from an EMBL/GenBank/DDBJ whole genome shotgun (WGS) entry which is preliminary data.</text>
</comment>
<sequence>MQDDFQTGPEPDPVALPLAQHPFSTNPAELRSRIKSQGLPMLYAMRDIMRQVPIDLSRFVPAGATELPGMRQLQNDAQEAFEFLENLPEVFDLADGLDTRPLAMRDGGADTQEDPRLGKLISIWTAWFGAFTPTGRDMGKPVAVPVPIFDYVVEPMVEKSLTVEVDASQETSGKTSFKLKVRGVGLSGSTQFKITDSLDGEARDHSFQVVVPVYLELTEYQGPMQSIYAYTARAIDADPPRTQRPPDTPAGDASYVKVEPPKNPVPLEAEFLNNDALAEPTTRKIEKGDGLSLSIPFNIEDWLELSLDCEAKAQMDIAMTFTKTRADKLMKRQYRGMKAKWEVYPAS</sequence>
<feature type="region of interest" description="Disordered" evidence="1">
    <location>
        <begin position="1"/>
        <end position="21"/>
    </location>
</feature>
<dbReference type="EMBL" id="JAQIOY010000001">
    <property type="protein sequence ID" value="MDA7423718.1"/>
    <property type="molecule type" value="Genomic_DNA"/>
</dbReference>
<dbReference type="RefSeq" id="WP_271431056.1">
    <property type="nucleotide sequence ID" value="NZ_JAQIOY010000001.1"/>
</dbReference>
<evidence type="ECO:0000313" key="2">
    <source>
        <dbReference type="EMBL" id="MDA7423718.1"/>
    </source>
</evidence>
<accession>A0ABT4XPC0</accession>
<organism evidence="2 3">
    <name type="scientific">Thalassococcus lentus</name>
    <dbReference type="NCBI Taxonomy" id="1210524"/>
    <lineage>
        <taxon>Bacteria</taxon>
        <taxon>Pseudomonadati</taxon>
        <taxon>Pseudomonadota</taxon>
        <taxon>Alphaproteobacteria</taxon>
        <taxon>Rhodobacterales</taxon>
        <taxon>Roseobacteraceae</taxon>
        <taxon>Thalassococcus</taxon>
    </lineage>
</organism>
<protein>
    <submittedName>
        <fullName evidence="2">Uncharacterized protein</fullName>
    </submittedName>
</protein>
<name>A0ABT4XPC0_9RHOB</name>
<dbReference type="Proteomes" id="UP001210720">
    <property type="component" value="Unassembled WGS sequence"/>
</dbReference>
<reference evidence="2 3" key="1">
    <citation type="submission" date="2023-01" db="EMBL/GenBank/DDBJ databases">
        <title>Thalassococcus onchidii sp. nov., isolated from a marine invertebrate from the South China Sea.</title>
        <authorList>
            <person name="Xu S."/>
            <person name="Liu Z."/>
            <person name="Xu Y."/>
        </authorList>
    </citation>
    <scope>NUCLEOTIDE SEQUENCE [LARGE SCALE GENOMIC DNA]</scope>
    <source>
        <strain evidence="2 3">KCTC 32084</strain>
    </source>
</reference>
<evidence type="ECO:0000256" key="1">
    <source>
        <dbReference type="SAM" id="MobiDB-lite"/>
    </source>
</evidence>
<gene>
    <name evidence="2" type="ORF">PFY00_03190</name>
</gene>
<proteinExistence type="predicted"/>
<keyword evidence="3" id="KW-1185">Reference proteome</keyword>